<feature type="region of interest" description="Disordered" evidence="1">
    <location>
        <begin position="91"/>
        <end position="114"/>
    </location>
</feature>
<reference evidence="3" key="1">
    <citation type="submission" date="2021-06" db="EMBL/GenBank/DDBJ databases">
        <authorList>
            <person name="Hodson N. C."/>
            <person name="Mongue J. A."/>
            <person name="Jaron S. K."/>
        </authorList>
    </citation>
    <scope>NUCLEOTIDE SEQUENCE</scope>
</reference>
<dbReference type="PANTHER" id="PTHR19446">
    <property type="entry name" value="REVERSE TRANSCRIPTASES"/>
    <property type="match status" value="1"/>
</dbReference>
<feature type="region of interest" description="Disordered" evidence="1">
    <location>
        <begin position="492"/>
        <end position="512"/>
    </location>
</feature>
<keyword evidence="2" id="KW-0732">Signal</keyword>
<evidence type="ECO:0000313" key="4">
    <source>
        <dbReference type="Proteomes" id="UP000708208"/>
    </source>
</evidence>
<evidence type="ECO:0000256" key="1">
    <source>
        <dbReference type="SAM" id="MobiDB-lite"/>
    </source>
</evidence>
<accession>A0A8J2KLJ5</accession>
<organism evidence="3 4">
    <name type="scientific">Allacma fusca</name>
    <dbReference type="NCBI Taxonomy" id="39272"/>
    <lineage>
        <taxon>Eukaryota</taxon>
        <taxon>Metazoa</taxon>
        <taxon>Ecdysozoa</taxon>
        <taxon>Arthropoda</taxon>
        <taxon>Hexapoda</taxon>
        <taxon>Collembola</taxon>
        <taxon>Symphypleona</taxon>
        <taxon>Sminthuridae</taxon>
        <taxon>Allacma</taxon>
    </lineage>
</organism>
<proteinExistence type="predicted"/>
<dbReference type="OrthoDB" id="6619473at2759"/>
<evidence type="ECO:0000256" key="2">
    <source>
        <dbReference type="SAM" id="SignalP"/>
    </source>
</evidence>
<name>A0A8J2KLJ5_9HEXA</name>
<evidence type="ECO:0008006" key="5">
    <source>
        <dbReference type="Google" id="ProtNLM"/>
    </source>
</evidence>
<gene>
    <name evidence="3" type="ORF">AFUS01_LOCUS25918</name>
</gene>
<feature type="compositionally biased region" description="Polar residues" evidence="1">
    <location>
        <begin position="94"/>
        <end position="111"/>
    </location>
</feature>
<feature type="chain" id="PRO_5035159036" description="Reverse transcriptase domain-containing protein" evidence="2">
    <location>
        <begin position="19"/>
        <end position="512"/>
    </location>
</feature>
<protein>
    <recommendedName>
        <fullName evidence="5">Reverse transcriptase domain-containing protein</fullName>
    </recommendedName>
</protein>
<feature type="signal peptide" evidence="2">
    <location>
        <begin position="1"/>
        <end position="18"/>
    </location>
</feature>
<evidence type="ECO:0000313" key="3">
    <source>
        <dbReference type="EMBL" id="CAG7815222.1"/>
    </source>
</evidence>
<sequence>MLDLVLNILLGLLPINDPCSIKLPKTENRNNSKDLLGLWWTNISEVSAIAVKIVDNVTAIQTATSSGLVYNENGAVAIEILNQEVIDGFEKNPSRQQISSTNYVGSSQQPNESPPFFQPMTETFHQNLNGVDNQPDLGLIGNIFDSAEFLAQGPNSVVTAVVANQTENPISIPHFGVLNLDEERSETLSVKIDNLTTELRRFQEAFTKQFVQLKDEICHMSQVITFGVSDMYVDESVLEVTLPLQTEASWGELNDWLPSSLTAVQRACDYNDNDILQFKQSLVMKSAYMPIEPKEIWNAFMTLSPKGCLPSYFKTAHITPIYKGKGPRSEADSYRPIHCLPFLNKLFEKIIYKRMLLECDNRLYENQHGFRRHRSCMTAVLVFIHKICMYLSAPSVKVLAVFIDHSDNRMKLIKFLKGIGGHDVENFIKRILQRTIGRDLANSMTFGGTKSKIAFKGHLLLNCITASVRKKPDDSEPSEAVVENFVKKWLLGSGDRNGGRVKRNHKPAEMKE</sequence>
<dbReference type="EMBL" id="CAJVCH010339343">
    <property type="protein sequence ID" value="CAG7815222.1"/>
    <property type="molecule type" value="Genomic_DNA"/>
</dbReference>
<keyword evidence="4" id="KW-1185">Reference proteome</keyword>
<dbReference type="AlphaFoldDB" id="A0A8J2KLJ5"/>
<dbReference type="Proteomes" id="UP000708208">
    <property type="component" value="Unassembled WGS sequence"/>
</dbReference>
<comment type="caution">
    <text evidence="3">The sequence shown here is derived from an EMBL/GenBank/DDBJ whole genome shotgun (WGS) entry which is preliminary data.</text>
</comment>